<dbReference type="PANTHER" id="PTHR32089">
    <property type="entry name" value="METHYL-ACCEPTING CHEMOTAXIS PROTEIN MCPB"/>
    <property type="match status" value="1"/>
</dbReference>
<dbReference type="SMART" id="SM00283">
    <property type="entry name" value="MA"/>
    <property type="match status" value="1"/>
</dbReference>
<protein>
    <recommendedName>
        <fullName evidence="10">Methyl-accepting chemotaxis protein</fullName>
    </recommendedName>
</protein>
<dbReference type="GO" id="GO:0016020">
    <property type="term" value="C:membrane"/>
    <property type="evidence" value="ECO:0007669"/>
    <property type="project" value="InterPro"/>
</dbReference>
<comment type="similarity">
    <text evidence="2">Belongs to the methyl-accepting chemotaxis (MCP) protein family.</text>
</comment>
<evidence type="ECO:0000256" key="1">
    <source>
        <dbReference type="ARBA" id="ARBA00023224"/>
    </source>
</evidence>
<keyword evidence="9" id="KW-1185">Reference proteome</keyword>
<feature type="domain" description="HAMP" evidence="7">
    <location>
        <begin position="216"/>
        <end position="270"/>
    </location>
</feature>
<evidence type="ECO:0000313" key="9">
    <source>
        <dbReference type="Proteomes" id="UP000065807"/>
    </source>
</evidence>
<dbReference type="PROSITE" id="PS50885">
    <property type="entry name" value="HAMP"/>
    <property type="match status" value="1"/>
</dbReference>
<dbReference type="Proteomes" id="UP000065807">
    <property type="component" value="Chromosome"/>
</dbReference>
<reference evidence="9" key="2">
    <citation type="journal article" date="2016" name="Int. J. Syst. Evol. Microbiol.">
        <title>Complete genome sequence and cell structure of Limnochorda pilosa, a Gram-negative spore-former within the phylum Firmicutes.</title>
        <authorList>
            <person name="Watanabe M."/>
            <person name="Kojima H."/>
            <person name="Fukui M."/>
        </authorList>
    </citation>
    <scope>NUCLEOTIDE SEQUENCE [LARGE SCALE GENOMIC DNA]</scope>
    <source>
        <strain evidence="9">HC45</strain>
    </source>
</reference>
<keyword evidence="4" id="KW-0175">Coiled coil</keyword>
<keyword evidence="5" id="KW-1133">Transmembrane helix</keyword>
<evidence type="ECO:0000256" key="5">
    <source>
        <dbReference type="SAM" id="Phobius"/>
    </source>
</evidence>
<feature type="coiled-coil region" evidence="4">
    <location>
        <begin position="325"/>
        <end position="352"/>
    </location>
</feature>
<reference evidence="9" key="1">
    <citation type="submission" date="2015-07" db="EMBL/GenBank/DDBJ databases">
        <title>Complete genome sequence and phylogenetic analysis of Limnochorda pilosa.</title>
        <authorList>
            <person name="Watanabe M."/>
            <person name="Kojima H."/>
            <person name="Fukui M."/>
        </authorList>
    </citation>
    <scope>NUCLEOTIDE SEQUENCE [LARGE SCALE GENOMIC DNA]</scope>
    <source>
        <strain evidence="9">HC45</strain>
    </source>
</reference>
<dbReference type="PROSITE" id="PS50111">
    <property type="entry name" value="CHEMOTAXIS_TRANSDUC_2"/>
    <property type="match status" value="1"/>
</dbReference>
<evidence type="ECO:0000256" key="2">
    <source>
        <dbReference type="ARBA" id="ARBA00029447"/>
    </source>
</evidence>
<dbReference type="Gene3D" id="1.10.287.950">
    <property type="entry name" value="Methyl-accepting chemotaxis protein"/>
    <property type="match status" value="1"/>
</dbReference>
<name>A0A0K2SJH7_LIMPI</name>
<dbReference type="STRING" id="1555112.LIP_1302"/>
<keyword evidence="5" id="KW-0812">Transmembrane</keyword>
<sequence length="589" mass="63501">MVWFGNRSVRSKILLLVVLLIGAMVFTGWVGFRSAGQVNGYVAVFADGYLSGLDLILQADRDLYEALAYQNRLFSVPPDGRELNELADRYRAATDRAAQRLEAVVRFLPGQKEVALAQAVAAGVESWQGALAETRDRYASGELSGNAVARELRLLELTQFLPARQNLDILREYFQQEGATARAESEAVFAGAQRLMLATIVGAALASLILAVGLGRGATGLLLQATSFSESLASGDLSGEVVLRRERRDEPGRMVIALNRAVEQMRGSVRRAIQTAEQVAGSSERLAESSKHLQEASTQVAESIQQMAVGADQQAQSAVRVRESMQQVLGRLRQVQEAMGRLTRQAAEVTEVAQRGRQAVGENVVHMHEITGSVERSAQLAESFDQRSEAIGRISEAISQIAEQTNLLALNAAIEAARAGQQGRGFAVVASEIRKLAERSKTSSDEIAQIIDQVRRETRGVVEQVRAAADQVREGNRAAEETDRRLQEIAHAIEATAQHFRTVAGEIEAVVGESQGVDQASEEIAAVAQETAAGVEEISAASEEQKATADQVQEAARALAAAARELRRAMGSFIIERRAEGSAPVARSA</sequence>
<gene>
    <name evidence="8" type="ORF">LIP_1302</name>
</gene>
<dbReference type="SUPFAM" id="SSF58104">
    <property type="entry name" value="Methyl-accepting chemotaxis protein (MCP) signaling domain"/>
    <property type="match status" value="1"/>
</dbReference>
<dbReference type="AlphaFoldDB" id="A0A0K2SJH7"/>
<keyword evidence="1 3" id="KW-0807">Transducer</keyword>
<feature type="domain" description="Methyl-accepting transducer" evidence="6">
    <location>
        <begin position="289"/>
        <end position="539"/>
    </location>
</feature>
<dbReference type="PANTHER" id="PTHR32089:SF112">
    <property type="entry name" value="LYSOZYME-LIKE PROTEIN-RELATED"/>
    <property type="match status" value="1"/>
</dbReference>
<dbReference type="InterPro" id="IPR003660">
    <property type="entry name" value="HAMP_dom"/>
</dbReference>
<dbReference type="PATRIC" id="fig|1555112.3.peg.1347"/>
<evidence type="ECO:0000259" key="6">
    <source>
        <dbReference type="PROSITE" id="PS50111"/>
    </source>
</evidence>
<dbReference type="GO" id="GO:0007165">
    <property type="term" value="P:signal transduction"/>
    <property type="evidence" value="ECO:0007669"/>
    <property type="project" value="UniProtKB-KW"/>
</dbReference>
<dbReference type="EMBL" id="AP014924">
    <property type="protein sequence ID" value="BAS27157.1"/>
    <property type="molecule type" value="Genomic_DNA"/>
</dbReference>
<evidence type="ECO:0000259" key="7">
    <source>
        <dbReference type="PROSITE" id="PS50885"/>
    </source>
</evidence>
<evidence type="ECO:0000256" key="3">
    <source>
        <dbReference type="PROSITE-ProRule" id="PRU00284"/>
    </source>
</evidence>
<dbReference type="KEGG" id="lpil:LIP_1302"/>
<evidence type="ECO:0000256" key="4">
    <source>
        <dbReference type="SAM" id="Coils"/>
    </source>
</evidence>
<organism evidence="8 9">
    <name type="scientific">Limnochorda pilosa</name>
    <dbReference type="NCBI Taxonomy" id="1555112"/>
    <lineage>
        <taxon>Bacteria</taxon>
        <taxon>Bacillati</taxon>
        <taxon>Bacillota</taxon>
        <taxon>Limnochordia</taxon>
        <taxon>Limnochordales</taxon>
        <taxon>Limnochordaceae</taxon>
        <taxon>Limnochorda</taxon>
    </lineage>
</organism>
<accession>A0A0K2SJH7</accession>
<evidence type="ECO:0000313" key="8">
    <source>
        <dbReference type="EMBL" id="BAS27157.1"/>
    </source>
</evidence>
<keyword evidence="5" id="KW-0472">Membrane</keyword>
<dbReference type="InterPro" id="IPR004089">
    <property type="entry name" value="MCPsignal_dom"/>
</dbReference>
<dbReference type="Pfam" id="PF00015">
    <property type="entry name" value="MCPsignal"/>
    <property type="match status" value="1"/>
</dbReference>
<proteinExistence type="inferred from homology"/>
<evidence type="ECO:0008006" key="10">
    <source>
        <dbReference type="Google" id="ProtNLM"/>
    </source>
</evidence>
<feature type="transmembrane region" description="Helical" evidence="5">
    <location>
        <begin position="12"/>
        <end position="32"/>
    </location>
</feature>